<evidence type="ECO:0000313" key="2">
    <source>
        <dbReference type="EMBL" id="MFC7666761.1"/>
    </source>
</evidence>
<dbReference type="Proteomes" id="UP001596513">
    <property type="component" value="Unassembled WGS sequence"/>
</dbReference>
<evidence type="ECO:0008006" key="4">
    <source>
        <dbReference type="Google" id="ProtNLM"/>
    </source>
</evidence>
<keyword evidence="1" id="KW-1133">Transmembrane helix</keyword>
<keyword evidence="1" id="KW-0812">Transmembrane</keyword>
<evidence type="ECO:0000256" key="1">
    <source>
        <dbReference type="SAM" id="Phobius"/>
    </source>
</evidence>
<accession>A0ABW2U403</accession>
<protein>
    <recommendedName>
        <fullName evidence="4">Glycosyltransferase RgtA/B/C/D-like domain-containing protein</fullName>
    </recommendedName>
</protein>
<keyword evidence="1" id="KW-0472">Membrane</keyword>
<name>A0ABW2U403_9BACT</name>
<dbReference type="EMBL" id="JBHTEK010000001">
    <property type="protein sequence ID" value="MFC7666761.1"/>
    <property type="molecule type" value="Genomic_DNA"/>
</dbReference>
<sequence length="100" mass="11021">MQALLPRPAFETTAPARRHWLGVGIGLVVGLAMARYYQWLLLDLKVATDVQDHIDYLARVCGEGYAWPANPGFHWLAWAVGGLKCDRGQPAARGLLRAGH</sequence>
<comment type="caution">
    <text evidence="2">The sequence shown here is derived from an EMBL/GenBank/DDBJ whole genome shotgun (WGS) entry which is preliminary data.</text>
</comment>
<gene>
    <name evidence="2" type="ORF">ACFQT0_04510</name>
</gene>
<proteinExistence type="predicted"/>
<evidence type="ECO:0000313" key="3">
    <source>
        <dbReference type="Proteomes" id="UP001596513"/>
    </source>
</evidence>
<dbReference type="RefSeq" id="WP_380200733.1">
    <property type="nucleotide sequence ID" value="NZ_JBHTEK010000001.1"/>
</dbReference>
<feature type="transmembrane region" description="Helical" evidence="1">
    <location>
        <begin position="20"/>
        <end position="37"/>
    </location>
</feature>
<reference evidence="3" key="1">
    <citation type="journal article" date="2019" name="Int. J. Syst. Evol. Microbiol.">
        <title>The Global Catalogue of Microorganisms (GCM) 10K type strain sequencing project: providing services to taxonomists for standard genome sequencing and annotation.</title>
        <authorList>
            <consortium name="The Broad Institute Genomics Platform"/>
            <consortium name="The Broad Institute Genome Sequencing Center for Infectious Disease"/>
            <person name="Wu L."/>
            <person name="Ma J."/>
        </authorList>
    </citation>
    <scope>NUCLEOTIDE SEQUENCE [LARGE SCALE GENOMIC DNA]</scope>
    <source>
        <strain evidence="3">JCM 19635</strain>
    </source>
</reference>
<organism evidence="2 3">
    <name type="scientific">Hymenobacter humi</name>
    <dbReference type="NCBI Taxonomy" id="1411620"/>
    <lineage>
        <taxon>Bacteria</taxon>
        <taxon>Pseudomonadati</taxon>
        <taxon>Bacteroidota</taxon>
        <taxon>Cytophagia</taxon>
        <taxon>Cytophagales</taxon>
        <taxon>Hymenobacteraceae</taxon>
        <taxon>Hymenobacter</taxon>
    </lineage>
</organism>
<keyword evidence="3" id="KW-1185">Reference proteome</keyword>